<proteinExistence type="predicted"/>
<dbReference type="CDD" id="cd21789">
    <property type="entry name" value="Rad21_Rec8_M_SpRec8p-like"/>
    <property type="match status" value="1"/>
</dbReference>
<dbReference type="PANTHER" id="PTHR12585">
    <property type="entry name" value="SCC1 / RAD21 FAMILY MEMBER"/>
    <property type="match status" value="1"/>
</dbReference>
<reference evidence="5" key="1">
    <citation type="journal article" date="2021" name="Nat. Commun.">
        <title>Genetic determinants of endophytism in the Arabidopsis root mycobiome.</title>
        <authorList>
            <person name="Mesny F."/>
            <person name="Miyauchi S."/>
            <person name="Thiergart T."/>
            <person name="Pickel B."/>
            <person name="Atanasova L."/>
            <person name="Karlsson M."/>
            <person name="Huettel B."/>
            <person name="Barry K.W."/>
            <person name="Haridas S."/>
            <person name="Chen C."/>
            <person name="Bauer D."/>
            <person name="Andreopoulos W."/>
            <person name="Pangilinan J."/>
            <person name="LaButti K."/>
            <person name="Riley R."/>
            <person name="Lipzen A."/>
            <person name="Clum A."/>
            <person name="Drula E."/>
            <person name="Henrissat B."/>
            <person name="Kohler A."/>
            <person name="Grigoriev I.V."/>
            <person name="Martin F.M."/>
            <person name="Hacquard S."/>
        </authorList>
    </citation>
    <scope>NUCLEOTIDE SEQUENCE</scope>
    <source>
        <strain evidence="5">MPI-CAGE-CH-0243</strain>
    </source>
</reference>
<dbReference type="InterPro" id="IPR006910">
    <property type="entry name" value="Rad21_Rec8_N"/>
</dbReference>
<evidence type="ECO:0000313" key="5">
    <source>
        <dbReference type="EMBL" id="KAH7122384.1"/>
    </source>
</evidence>
<sequence>MFYSHEVLTSRKYGIATVWLVATLGAKNHTRKINRKAILGVDVTKACETVIDPGAPMALRLQGNLLYGLSRVYYRQCEYTLSDAQNAHQAMRMALSAEKLTELDPDAGKARSEQLILPDDPSFLPDLILPPMELLEALDILQPTSLPRSGDSQSLTPFGSQNIQTYITPEGPFCGLVIPTSSSGGLSGFGMEGDEGPSSIGGATETVGGAQYEPFLDVPFIIDEDGNIIEVVQDNELPNTPVFGGGADMLSDAVASARVRQEHEEGQRAGTKLFANQVDMELPNFGEDLPEGVAFPTAAEQVHGDSVQDALGNKIIESSSSSTITAPLRNKSCARKILLLDDEKMLRNKDLSNWNTSYLQTMKVETKIKHNRHHKLQAKKNAEHWVWGAGVGGIGPQMYDGIGLSLFGDDLFQLYTGINRKKIAGQKRERDSGLDEGTQDESRRLRKLTDEVQIGRGVDEEAQFTRNIEDEALSLPDQDVEFPRDAPPALDDQQIFSAMPWNIHSASARGSSAVPRSGTGTQGGSRRGGRMVSASPLHGRGQPGNLDALQLLGASDGMSNFGLDEYDLAGPSSDGLDLLEPPSTTQPSTRVGDALSVEGENFLDFVADAITTKRTQQQANIDRMSDVLDAEEVDEVLFEELLPAEENSKMVAVQGLMMVLTLGSNGLLTVRQEAGYDQDIRLALTEKAWAMQVEELARVEEQGDEYHGDELQEENASEDDHVSLYDD</sequence>
<feature type="region of interest" description="Disordered" evidence="3">
    <location>
        <begin position="700"/>
        <end position="727"/>
    </location>
</feature>
<feature type="region of interest" description="Disordered" evidence="3">
    <location>
        <begin position="507"/>
        <end position="542"/>
    </location>
</feature>
<comment type="caution">
    <text evidence="5">The sequence shown here is derived from an EMBL/GenBank/DDBJ whole genome shotgun (WGS) entry which is preliminary data.</text>
</comment>
<feature type="region of interest" description="Disordered" evidence="3">
    <location>
        <begin position="425"/>
        <end position="447"/>
    </location>
</feature>
<feature type="compositionally biased region" description="Basic and acidic residues" evidence="3">
    <location>
        <begin position="718"/>
        <end position="727"/>
    </location>
</feature>
<feature type="compositionally biased region" description="Basic and acidic residues" evidence="3">
    <location>
        <begin position="700"/>
        <end position="710"/>
    </location>
</feature>
<name>A0A9P9DNZ2_9PLEO</name>
<dbReference type="GO" id="GO:0030892">
    <property type="term" value="C:mitotic cohesin complex"/>
    <property type="evidence" value="ECO:0007669"/>
    <property type="project" value="TreeGrafter"/>
</dbReference>
<protein>
    <submittedName>
        <fullName evidence="5">Rec8 like protein-domain-containing protein</fullName>
    </submittedName>
</protein>
<dbReference type="GO" id="GO:0005634">
    <property type="term" value="C:nucleus"/>
    <property type="evidence" value="ECO:0007669"/>
    <property type="project" value="UniProtKB-SubCell"/>
</dbReference>
<dbReference type="Pfam" id="PF04825">
    <property type="entry name" value="Rad21_Rec8_N"/>
    <property type="match status" value="1"/>
</dbReference>
<dbReference type="GO" id="GO:0003682">
    <property type="term" value="F:chromatin binding"/>
    <property type="evidence" value="ECO:0007669"/>
    <property type="project" value="TreeGrafter"/>
</dbReference>
<dbReference type="InterPro" id="IPR039781">
    <property type="entry name" value="Rad21/Rec8-like"/>
</dbReference>
<dbReference type="OrthoDB" id="5427633at2759"/>
<dbReference type="Proteomes" id="UP000700596">
    <property type="component" value="Unassembled WGS sequence"/>
</dbReference>
<evidence type="ECO:0000256" key="1">
    <source>
        <dbReference type="ARBA" id="ARBA00004123"/>
    </source>
</evidence>
<dbReference type="EMBL" id="JAGMWT010000009">
    <property type="protein sequence ID" value="KAH7122384.1"/>
    <property type="molecule type" value="Genomic_DNA"/>
</dbReference>
<evidence type="ECO:0000256" key="2">
    <source>
        <dbReference type="ARBA" id="ARBA00023242"/>
    </source>
</evidence>
<gene>
    <name evidence="5" type="ORF">B0J11DRAFT_337209</name>
</gene>
<evidence type="ECO:0000313" key="6">
    <source>
        <dbReference type="Proteomes" id="UP000700596"/>
    </source>
</evidence>
<keyword evidence="2" id="KW-0539">Nucleus</keyword>
<evidence type="ECO:0000259" key="4">
    <source>
        <dbReference type="Pfam" id="PF04825"/>
    </source>
</evidence>
<dbReference type="GO" id="GO:0007064">
    <property type="term" value="P:mitotic sister chromatid cohesion"/>
    <property type="evidence" value="ECO:0007669"/>
    <property type="project" value="TreeGrafter"/>
</dbReference>
<accession>A0A9P9DNZ2</accession>
<feature type="domain" description="Rad21/Rec8-like protein N-terminal" evidence="4">
    <location>
        <begin position="1"/>
        <end position="112"/>
    </location>
</feature>
<organism evidence="5 6">
    <name type="scientific">Dendryphion nanum</name>
    <dbReference type="NCBI Taxonomy" id="256645"/>
    <lineage>
        <taxon>Eukaryota</taxon>
        <taxon>Fungi</taxon>
        <taxon>Dikarya</taxon>
        <taxon>Ascomycota</taxon>
        <taxon>Pezizomycotina</taxon>
        <taxon>Dothideomycetes</taxon>
        <taxon>Pleosporomycetidae</taxon>
        <taxon>Pleosporales</taxon>
        <taxon>Torulaceae</taxon>
        <taxon>Dendryphion</taxon>
    </lineage>
</organism>
<keyword evidence="6" id="KW-1185">Reference proteome</keyword>
<comment type="subcellular location">
    <subcellularLocation>
        <location evidence="1">Nucleus</location>
    </subcellularLocation>
</comment>
<dbReference type="AlphaFoldDB" id="A0A9P9DNZ2"/>
<dbReference type="PANTHER" id="PTHR12585:SF70">
    <property type="entry name" value="RAD21_REC8 N TERMINAL DOMAIN PROTEIN (AFU_ORTHOLOGUE AFUA_6G02900)"/>
    <property type="match status" value="1"/>
</dbReference>
<evidence type="ECO:0000256" key="3">
    <source>
        <dbReference type="SAM" id="MobiDB-lite"/>
    </source>
</evidence>